<organism evidence="1 2">
    <name type="scientific">Bittarella massiliensis</name>
    <name type="common">ex Durand et al. 2017</name>
    <dbReference type="NCBI Taxonomy" id="1720313"/>
    <lineage>
        <taxon>Bacteria</taxon>
        <taxon>Bacillati</taxon>
        <taxon>Bacillota</taxon>
        <taxon>Clostridia</taxon>
        <taxon>Eubacteriales</taxon>
        <taxon>Oscillospiraceae</taxon>
        <taxon>Bittarella (ex Durand et al. 2017)</taxon>
    </lineage>
</organism>
<evidence type="ECO:0000313" key="1">
    <source>
        <dbReference type="EMBL" id="SHF73997.1"/>
    </source>
</evidence>
<gene>
    <name evidence="1" type="ORF">SAMN05444424_0515</name>
</gene>
<evidence type="ECO:0000313" key="2">
    <source>
        <dbReference type="Proteomes" id="UP000184089"/>
    </source>
</evidence>
<protein>
    <submittedName>
        <fullName evidence="1">Uncharacterized protein</fullName>
    </submittedName>
</protein>
<dbReference type="EMBL" id="FQVY01000001">
    <property type="protein sequence ID" value="SHF73997.1"/>
    <property type="molecule type" value="Genomic_DNA"/>
</dbReference>
<dbReference type="Proteomes" id="UP000184089">
    <property type="component" value="Unassembled WGS sequence"/>
</dbReference>
<name>A0AAQ1RV46_9FIRM</name>
<reference evidence="2" key="1">
    <citation type="submission" date="2016-11" db="EMBL/GenBank/DDBJ databases">
        <authorList>
            <person name="Jaros S."/>
            <person name="Januszkiewicz K."/>
            <person name="Wedrychowicz H."/>
        </authorList>
    </citation>
    <scope>NUCLEOTIDE SEQUENCE [LARGE SCALE GENOMIC DNA]</scope>
    <source>
        <strain evidence="2">DSM 4029</strain>
    </source>
</reference>
<sequence>MTKEEFRRSLYARKDWYQKSLDMKKGKIPWENGYNWPDGDVQTWEGAVRELKNTLDMLNCISERLTVSTPIGSIITVPKKDRNYPGVHICLEKNADLDILATIEANPFIKKVQMVSYAVIPEKR</sequence>
<comment type="caution">
    <text evidence="1">The sequence shown here is derived from an EMBL/GenBank/DDBJ whole genome shotgun (WGS) entry which is preliminary data.</text>
</comment>
<dbReference type="RefSeq" id="WP_021659212.1">
    <property type="nucleotide sequence ID" value="NZ_FQVY01000001.1"/>
</dbReference>
<accession>A0AAQ1RV46</accession>
<proteinExistence type="predicted"/>
<dbReference type="AlphaFoldDB" id="A0AAQ1RV46"/>